<gene>
    <name evidence="2" type="ORF">Gogos_008659</name>
</gene>
<organism evidence="2 3">
    <name type="scientific">Gossypium gossypioides</name>
    <name type="common">Mexican cotton</name>
    <name type="synonym">Selera gossypioides</name>
    <dbReference type="NCBI Taxonomy" id="34282"/>
    <lineage>
        <taxon>Eukaryota</taxon>
        <taxon>Viridiplantae</taxon>
        <taxon>Streptophyta</taxon>
        <taxon>Embryophyta</taxon>
        <taxon>Tracheophyta</taxon>
        <taxon>Spermatophyta</taxon>
        <taxon>Magnoliopsida</taxon>
        <taxon>eudicotyledons</taxon>
        <taxon>Gunneridae</taxon>
        <taxon>Pentapetalae</taxon>
        <taxon>rosids</taxon>
        <taxon>malvids</taxon>
        <taxon>Malvales</taxon>
        <taxon>Malvaceae</taxon>
        <taxon>Malvoideae</taxon>
        <taxon>Gossypium</taxon>
    </lineage>
</organism>
<comment type="caution">
    <text evidence="2">The sequence shown here is derived from an EMBL/GenBank/DDBJ whole genome shotgun (WGS) entry which is preliminary data.</text>
</comment>
<protein>
    <submittedName>
        <fullName evidence="2">Uncharacterized protein</fullName>
    </submittedName>
</protein>
<evidence type="ECO:0000313" key="3">
    <source>
        <dbReference type="Proteomes" id="UP000593579"/>
    </source>
</evidence>
<dbReference type="OrthoDB" id="1938670at2759"/>
<proteinExistence type="predicted"/>
<dbReference type="Gene3D" id="2.40.70.10">
    <property type="entry name" value="Acid Proteases"/>
    <property type="match status" value="1"/>
</dbReference>
<dbReference type="EMBL" id="JABEZY010000009">
    <property type="protein sequence ID" value="MBA0746116.1"/>
    <property type="molecule type" value="Genomic_DNA"/>
</dbReference>
<dbReference type="InterPro" id="IPR021109">
    <property type="entry name" value="Peptidase_aspartic_dom_sf"/>
</dbReference>
<evidence type="ECO:0000313" key="2">
    <source>
        <dbReference type="EMBL" id="MBA0746116.1"/>
    </source>
</evidence>
<feature type="region of interest" description="Disordered" evidence="1">
    <location>
        <begin position="97"/>
        <end position="120"/>
    </location>
</feature>
<accession>A0A7J9CCJ4</accession>
<reference evidence="2 3" key="1">
    <citation type="journal article" date="2019" name="Genome Biol. Evol.">
        <title>Insights into the evolution of the New World diploid cottons (Gossypium, subgenus Houzingenia) based on genome sequencing.</title>
        <authorList>
            <person name="Grover C.E."/>
            <person name="Arick M.A. 2nd"/>
            <person name="Thrash A."/>
            <person name="Conover J.L."/>
            <person name="Sanders W.S."/>
            <person name="Peterson D.G."/>
            <person name="Frelichowski J.E."/>
            <person name="Scheffler J.A."/>
            <person name="Scheffler B.E."/>
            <person name="Wendel J.F."/>
        </authorList>
    </citation>
    <scope>NUCLEOTIDE SEQUENCE [LARGE SCALE GENOMIC DNA]</scope>
    <source>
        <strain evidence="2">5</strain>
        <tissue evidence="2">Leaf</tissue>
    </source>
</reference>
<dbReference type="AlphaFoldDB" id="A0A7J9CCJ4"/>
<keyword evidence="3" id="KW-1185">Reference proteome</keyword>
<dbReference type="Proteomes" id="UP000593579">
    <property type="component" value="Unassembled WGS sequence"/>
</dbReference>
<dbReference type="SUPFAM" id="SSF50630">
    <property type="entry name" value="Acid proteases"/>
    <property type="match status" value="1"/>
</dbReference>
<dbReference type="Pfam" id="PF13650">
    <property type="entry name" value="Asp_protease_2"/>
    <property type="match status" value="1"/>
</dbReference>
<sequence>MDCTKEPAIDAHIVDILCSFGVIRPDKIGIVQEYVKDFSELMLQISDLSVKEIFYWFKDGLKQWAKQKLHRQGIIELTVAMDETKSFTKLGGRKLDKSESIKPNSNQREMVGETKTSHPRMTMGHKRKGLMFVDIIVTRKRLNTLIDTGASDLFISKKIAKKLGLRVEKELGWIKTMNSMRVSIMGVVKGVGSNNALLVPFADCMCILDSRHQCVVSIKCEASA</sequence>
<name>A0A7J9CCJ4_GOSGO</name>
<evidence type="ECO:0000256" key="1">
    <source>
        <dbReference type="SAM" id="MobiDB-lite"/>
    </source>
</evidence>